<gene>
    <name evidence="2" type="ORF">SAMN02745180_00550</name>
</gene>
<dbReference type="InterPro" id="IPR025469">
    <property type="entry name" value="DUF4320"/>
</dbReference>
<evidence type="ECO:0000256" key="1">
    <source>
        <dbReference type="SAM" id="Phobius"/>
    </source>
</evidence>
<organism evidence="2 3">
    <name type="scientific">Sporanaerobacter acetigenes DSM 13106</name>
    <dbReference type="NCBI Taxonomy" id="1123281"/>
    <lineage>
        <taxon>Bacteria</taxon>
        <taxon>Bacillati</taxon>
        <taxon>Bacillota</taxon>
        <taxon>Tissierellia</taxon>
        <taxon>Tissierellales</taxon>
        <taxon>Sporanaerobacteraceae</taxon>
        <taxon>Sporanaerobacter</taxon>
    </lineage>
</organism>
<protein>
    <recommendedName>
        <fullName evidence="4">DUF4320 family protein</fullName>
    </recommendedName>
</protein>
<evidence type="ECO:0000313" key="2">
    <source>
        <dbReference type="EMBL" id="SHH58947.1"/>
    </source>
</evidence>
<dbReference type="AlphaFoldDB" id="A0A1M5U7I5"/>
<reference evidence="2 3" key="1">
    <citation type="submission" date="2016-11" db="EMBL/GenBank/DDBJ databases">
        <authorList>
            <person name="Jaros S."/>
            <person name="Januszkiewicz K."/>
            <person name="Wedrychowicz H."/>
        </authorList>
    </citation>
    <scope>NUCLEOTIDE SEQUENCE [LARGE SCALE GENOMIC DNA]</scope>
    <source>
        <strain evidence="2 3">DSM 13106</strain>
    </source>
</reference>
<sequence>MKRIIRKMREKRGDGYIDVAVFVLVMVLVLATITKVVPAFILKNQLNQFASEALRQAQIKGEIDIDCSEISKNLGITPEEVIWEADTFSEKKIQLDGDILVIAKVNYDIGLFGDFGSFSIPLVGKASGKSEVYWK</sequence>
<dbReference type="EMBL" id="FQXR01000003">
    <property type="protein sequence ID" value="SHH58947.1"/>
    <property type="molecule type" value="Genomic_DNA"/>
</dbReference>
<dbReference type="Proteomes" id="UP000184389">
    <property type="component" value="Unassembled WGS sequence"/>
</dbReference>
<keyword evidence="1" id="KW-0812">Transmembrane</keyword>
<keyword evidence="1" id="KW-1133">Transmembrane helix</keyword>
<feature type="transmembrane region" description="Helical" evidence="1">
    <location>
        <begin position="21"/>
        <end position="42"/>
    </location>
</feature>
<accession>A0A1M5U7I5</accession>
<dbReference type="Pfam" id="PF14208">
    <property type="entry name" value="DUF4320"/>
    <property type="match status" value="1"/>
</dbReference>
<keyword evidence="1" id="KW-0472">Membrane</keyword>
<keyword evidence="3" id="KW-1185">Reference proteome</keyword>
<proteinExistence type="predicted"/>
<dbReference type="OrthoDB" id="9800249at2"/>
<dbReference type="RefSeq" id="WP_084604112.1">
    <property type="nucleotide sequence ID" value="NZ_FQXR01000003.1"/>
</dbReference>
<evidence type="ECO:0000313" key="3">
    <source>
        <dbReference type="Proteomes" id="UP000184389"/>
    </source>
</evidence>
<name>A0A1M5U7I5_9FIRM</name>
<evidence type="ECO:0008006" key="4">
    <source>
        <dbReference type="Google" id="ProtNLM"/>
    </source>
</evidence>
<dbReference type="STRING" id="1123281.SAMN02745180_00550"/>